<reference evidence="1" key="1">
    <citation type="journal article" date="2004" name="Nature">
        <title>Genome duplication in the teleost fish Tetraodon nigroviridis reveals the early vertebrate proto-karyotype.</title>
        <authorList>
            <person name="Jaillon O."/>
            <person name="Aury J.-M."/>
            <person name="Brunet F."/>
            <person name="Petit J.-L."/>
            <person name="Stange-Thomann N."/>
            <person name="Mauceli E."/>
            <person name="Bouneau L."/>
            <person name="Fischer C."/>
            <person name="Ozouf-Costaz C."/>
            <person name="Bernot A."/>
            <person name="Nicaud S."/>
            <person name="Jaffe D."/>
            <person name="Fisher S."/>
            <person name="Lutfalla G."/>
            <person name="Dossat C."/>
            <person name="Segurens B."/>
            <person name="Dasilva C."/>
            <person name="Salanoubat M."/>
            <person name="Levy M."/>
            <person name="Boudet N."/>
            <person name="Castellano S."/>
            <person name="Anthouard V."/>
            <person name="Jubin C."/>
            <person name="Castelli V."/>
            <person name="Katinka M."/>
            <person name="Vacherie B."/>
            <person name="Biemont C."/>
            <person name="Skalli Z."/>
            <person name="Cattolico L."/>
            <person name="Poulain J."/>
            <person name="De Berardinis V."/>
            <person name="Cruaud C."/>
            <person name="Duprat S."/>
            <person name="Brottier P."/>
            <person name="Coutanceau J.-P."/>
            <person name="Gouzy J."/>
            <person name="Parra G."/>
            <person name="Lardier G."/>
            <person name="Chapple C."/>
            <person name="McKernan K.J."/>
            <person name="McEwan P."/>
            <person name="Bosak S."/>
            <person name="Kellis M."/>
            <person name="Volff J.-N."/>
            <person name="Guigo R."/>
            <person name="Zody M.C."/>
            <person name="Mesirov J."/>
            <person name="Lindblad-Toh K."/>
            <person name="Birren B."/>
            <person name="Nusbaum C."/>
            <person name="Kahn D."/>
            <person name="Robinson-Rechavi M."/>
            <person name="Laudet V."/>
            <person name="Schachter V."/>
            <person name="Quetier F."/>
            <person name="Saurin W."/>
            <person name="Scarpelli C."/>
            <person name="Wincker P."/>
            <person name="Lander E.S."/>
            <person name="Weissenbach J."/>
            <person name="Roest Crollius H."/>
        </authorList>
    </citation>
    <scope>NUCLEOTIDE SEQUENCE [LARGE SCALE GENOMIC DNA]</scope>
</reference>
<evidence type="ECO:0000313" key="1">
    <source>
        <dbReference type="EMBL" id="CAG11700.1"/>
    </source>
</evidence>
<dbReference type="AlphaFoldDB" id="Q4RIT2"/>
<dbReference type="EMBL" id="CAAE01015042">
    <property type="protein sequence ID" value="CAG11700.1"/>
    <property type="molecule type" value="Genomic_DNA"/>
</dbReference>
<proteinExistence type="predicted"/>
<reference evidence="1" key="2">
    <citation type="submission" date="2004-02" db="EMBL/GenBank/DDBJ databases">
        <authorList>
            <consortium name="Genoscope"/>
            <consortium name="Whitehead Institute Centre for Genome Research"/>
        </authorList>
    </citation>
    <scope>NUCLEOTIDE SEQUENCE</scope>
</reference>
<protein>
    <submittedName>
        <fullName evidence="1">(spotted green pufferfish) hypothetical protein</fullName>
    </submittedName>
</protein>
<dbReference type="KEGG" id="tng:GSTEN00033749G001"/>
<organism evidence="1">
    <name type="scientific">Tetraodon nigroviridis</name>
    <name type="common">Spotted green pufferfish</name>
    <name type="synonym">Chelonodon nigroviridis</name>
    <dbReference type="NCBI Taxonomy" id="99883"/>
    <lineage>
        <taxon>Eukaryota</taxon>
        <taxon>Metazoa</taxon>
        <taxon>Chordata</taxon>
        <taxon>Craniata</taxon>
        <taxon>Vertebrata</taxon>
        <taxon>Euteleostomi</taxon>
        <taxon>Actinopterygii</taxon>
        <taxon>Neopterygii</taxon>
        <taxon>Teleostei</taxon>
        <taxon>Neoteleostei</taxon>
        <taxon>Acanthomorphata</taxon>
        <taxon>Eupercaria</taxon>
        <taxon>Tetraodontiformes</taxon>
        <taxon>Tetradontoidea</taxon>
        <taxon>Tetraodontidae</taxon>
        <taxon>Tetraodon</taxon>
    </lineage>
</organism>
<sequence length="28" mass="2792">MTAGTQGTGGRLISHVCSFAKVALSQGN</sequence>
<gene>
    <name evidence="1" type="ORF">GSTENG00033749001</name>
</gene>
<name>Q4RIT2_TETNG</name>
<comment type="caution">
    <text evidence="1">The sequence shown here is derived from an EMBL/GenBank/DDBJ whole genome shotgun (WGS) entry which is preliminary data.</text>
</comment>
<accession>Q4RIT2</accession>